<dbReference type="GO" id="GO:0003677">
    <property type="term" value="F:DNA binding"/>
    <property type="evidence" value="ECO:0007669"/>
    <property type="project" value="InterPro"/>
</dbReference>
<dbReference type="CDD" id="cd00093">
    <property type="entry name" value="HTH_XRE"/>
    <property type="match status" value="1"/>
</dbReference>
<name>A0A2U1D1P8_9GAMM</name>
<reference evidence="2 3" key="1">
    <citation type="submission" date="2018-04" db="EMBL/GenBank/DDBJ databases">
        <title>Genomic Encyclopedia of Type Strains, Phase IV (KMG-IV): sequencing the most valuable type-strain genomes for metagenomic binning, comparative biology and taxonomic classification.</title>
        <authorList>
            <person name="Goeker M."/>
        </authorList>
    </citation>
    <scope>NUCLEOTIDE SEQUENCE [LARGE SCALE GENOMIC DNA]</scope>
    <source>
        <strain evidence="2 3">DSM 28688</strain>
    </source>
</reference>
<accession>A0A2U1D1P8</accession>
<proteinExistence type="predicted"/>
<gene>
    <name evidence="2" type="ORF">C8D92_101515</name>
</gene>
<feature type="domain" description="HTH cro/C1-type" evidence="1">
    <location>
        <begin position="101"/>
        <end position="158"/>
    </location>
</feature>
<organism evidence="2 3">
    <name type="scientific">Tamilnaduibacter salinus</name>
    <dbReference type="NCBI Taxonomy" id="1484056"/>
    <lineage>
        <taxon>Bacteria</taxon>
        <taxon>Pseudomonadati</taxon>
        <taxon>Pseudomonadota</taxon>
        <taxon>Gammaproteobacteria</taxon>
        <taxon>Pseudomonadales</taxon>
        <taxon>Marinobacteraceae</taxon>
        <taxon>Tamilnaduibacter</taxon>
    </lineage>
</organism>
<dbReference type="PROSITE" id="PS50943">
    <property type="entry name" value="HTH_CROC1"/>
    <property type="match status" value="1"/>
</dbReference>
<dbReference type="Gene3D" id="1.10.260.40">
    <property type="entry name" value="lambda repressor-like DNA-binding domains"/>
    <property type="match status" value="1"/>
</dbReference>
<dbReference type="InterPro" id="IPR010982">
    <property type="entry name" value="Lambda_DNA-bd_dom_sf"/>
</dbReference>
<dbReference type="AlphaFoldDB" id="A0A2U1D1P8"/>
<dbReference type="InterPro" id="IPR001387">
    <property type="entry name" value="Cro/C1-type_HTH"/>
</dbReference>
<dbReference type="Pfam" id="PF13560">
    <property type="entry name" value="HTH_31"/>
    <property type="match status" value="1"/>
</dbReference>
<evidence type="ECO:0000313" key="2">
    <source>
        <dbReference type="EMBL" id="PVY79302.1"/>
    </source>
</evidence>
<evidence type="ECO:0000313" key="3">
    <source>
        <dbReference type="Proteomes" id="UP000245887"/>
    </source>
</evidence>
<protein>
    <recommendedName>
        <fullName evidence="1">HTH cro/C1-type domain-containing protein</fullName>
    </recommendedName>
</protein>
<dbReference type="RefSeq" id="WP_116918326.1">
    <property type="nucleotide sequence ID" value="NZ_QEKQ01000001.1"/>
</dbReference>
<sequence>MAADEHDREQARALESLLMDALHTMQSMDQAEQLGDGTLLSDTDNEAGRESGDSLVDRLTDLTGSAFRFAQRTTGTSIKVGRALMRSQDQLKRMVAAGESLRDIREVAGLTLSEMSDALDMSDKSLLEAVENGTATLSFELILRLAALLARNDPIPFILRYTRTYNPEVWRLLNDWGVGRIPLQFERERQFINILRGRDDARTLSDEGFEQVLAFTRQSFEMSLHFVAEQENRVANATAANSAPDDGQT</sequence>
<dbReference type="SUPFAM" id="SSF47413">
    <property type="entry name" value="lambda repressor-like DNA-binding domains"/>
    <property type="match status" value="1"/>
</dbReference>
<dbReference type="Proteomes" id="UP000245887">
    <property type="component" value="Unassembled WGS sequence"/>
</dbReference>
<dbReference type="OrthoDB" id="6359369at2"/>
<comment type="caution">
    <text evidence="2">The sequence shown here is derived from an EMBL/GenBank/DDBJ whole genome shotgun (WGS) entry which is preliminary data.</text>
</comment>
<dbReference type="EMBL" id="QEKQ01000001">
    <property type="protein sequence ID" value="PVY79302.1"/>
    <property type="molecule type" value="Genomic_DNA"/>
</dbReference>
<evidence type="ECO:0000259" key="1">
    <source>
        <dbReference type="PROSITE" id="PS50943"/>
    </source>
</evidence>